<evidence type="ECO:0000256" key="3">
    <source>
        <dbReference type="ARBA" id="ARBA00025768"/>
    </source>
</evidence>
<keyword evidence="1" id="KW-0547">Nucleotide-binding</keyword>
<protein>
    <submittedName>
        <fullName evidence="5">Chromatin associated protein KTI12</fullName>
    </submittedName>
</protein>
<dbReference type="GO" id="GO:0005524">
    <property type="term" value="F:ATP binding"/>
    <property type="evidence" value="ECO:0007669"/>
    <property type="project" value="UniProtKB-KW"/>
</dbReference>
<dbReference type="Gene3D" id="3.40.50.300">
    <property type="entry name" value="P-loop containing nucleotide triphosphate hydrolases"/>
    <property type="match status" value="1"/>
</dbReference>
<evidence type="ECO:0000256" key="4">
    <source>
        <dbReference type="ARBA" id="ARBA00063730"/>
    </source>
</evidence>
<dbReference type="InterPro" id="IPR013641">
    <property type="entry name" value="KTI12/PSTK"/>
</dbReference>
<organism evidence="5 6">
    <name type="scientific">Macrolepiota fuliginosa MF-IS2</name>
    <dbReference type="NCBI Taxonomy" id="1400762"/>
    <lineage>
        <taxon>Eukaryota</taxon>
        <taxon>Fungi</taxon>
        <taxon>Dikarya</taxon>
        <taxon>Basidiomycota</taxon>
        <taxon>Agaricomycotina</taxon>
        <taxon>Agaricomycetes</taxon>
        <taxon>Agaricomycetidae</taxon>
        <taxon>Agaricales</taxon>
        <taxon>Agaricineae</taxon>
        <taxon>Agaricaceae</taxon>
        <taxon>Macrolepiota</taxon>
    </lineage>
</organism>
<evidence type="ECO:0000313" key="6">
    <source>
        <dbReference type="Proteomes" id="UP000807342"/>
    </source>
</evidence>
<dbReference type="InterPro" id="IPR027417">
    <property type="entry name" value="P-loop_NTPase"/>
</dbReference>
<gene>
    <name evidence="5" type="ORF">P691DRAFT_722067</name>
</gene>
<sequence length="300" mass="33581">MAFVAISGYPCSGKSRRATQLYEHLLARLQDPAYEGPFRTVEVISDDSLGLQRSVYDESRAEKPARGALFTAVQRALALDKIVILDSLNYIKGFRYQLYCAAREAKVRVCTVYVVATSDTCRGWNDTRQDGRKYTPETLENLFMRYEEPSSMVRWDSPLFTVLWSDESIPNDSIWEAITKGNIKPPNSGTLNVAKAPADALHTLEQTTTAMVSAIMAERAAGQVLGGPINVTLNGGVKERIVLPERNITLSELQRLKRQFVTIHRKAITLGTTEKGAVVWEESSIAEKFSRYLEENVQQL</sequence>
<dbReference type="SUPFAM" id="SSF52540">
    <property type="entry name" value="P-loop containing nucleoside triphosphate hydrolases"/>
    <property type="match status" value="1"/>
</dbReference>
<keyword evidence="6" id="KW-1185">Reference proteome</keyword>
<evidence type="ECO:0000313" key="5">
    <source>
        <dbReference type="EMBL" id="KAF9452346.1"/>
    </source>
</evidence>
<dbReference type="AlphaFoldDB" id="A0A9P6C4Y8"/>
<name>A0A9P6C4Y8_9AGAR</name>
<evidence type="ECO:0000256" key="1">
    <source>
        <dbReference type="ARBA" id="ARBA00022741"/>
    </source>
</evidence>
<evidence type="ECO:0000256" key="2">
    <source>
        <dbReference type="ARBA" id="ARBA00022840"/>
    </source>
</evidence>
<proteinExistence type="inferred from homology"/>
<dbReference type="FunFam" id="3.40.50.300:FF:000827">
    <property type="entry name" value="KTI12 chromatin-associated homolog"/>
    <property type="match status" value="1"/>
</dbReference>
<dbReference type="OrthoDB" id="9972657at2759"/>
<accession>A0A9P6C4Y8</accession>
<dbReference type="Proteomes" id="UP000807342">
    <property type="component" value="Unassembled WGS sequence"/>
</dbReference>
<comment type="similarity">
    <text evidence="3">Belongs to the KTI12 family.</text>
</comment>
<dbReference type="GO" id="GO:0006357">
    <property type="term" value="P:regulation of transcription by RNA polymerase II"/>
    <property type="evidence" value="ECO:0007669"/>
    <property type="project" value="UniProtKB-ARBA"/>
</dbReference>
<comment type="subunit">
    <text evidence="4">Interacts with the elongator complex.</text>
</comment>
<dbReference type="Pfam" id="PF08433">
    <property type="entry name" value="KTI12"/>
    <property type="match status" value="1"/>
</dbReference>
<dbReference type="GO" id="GO:0006400">
    <property type="term" value="P:tRNA modification"/>
    <property type="evidence" value="ECO:0007669"/>
    <property type="project" value="UniProtKB-ARBA"/>
</dbReference>
<comment type="caution">
    <text evidence="5">The sequence shown here is derived from an EMBL/GenBank/DDBJ whole genome shotgun (WGS) entry which is preliminary data.</text>
</comment>
<reference evidence="5" key="1">
    <citation type="submission" date="2020-11" db="EMBL/GenBank/DDBJ databases">
        <authorList>
            <consortium name="DOE Joint Genome Institute"/>
            <person name="Ahrendt S."/>
            <person name="Riley R."/>
            <person name="Andreopoulos W."/>
            <person name="Labutti K."/>
            <person name="Pangilinan J."/>
            <person name="Ruiz-Duenas F.J."/>
            <person name="Barrasa J.M."/>
            <person name="Sanchez-Garcia M."/>
            <person name="Camarero S."/>
            <person name="Miyauchi S."/>
            <person name="Serrano A."/>
            <person name="Linde D."/>
            <person name="Babiker R."/>
            <person name="Drula E."/>
            <person name="Ayuso-Fernandez I."/>
            <person name="Pacheco R."/>
            <person name="Padilla G."/>
            <person name="Ferreira P."/>
            <person name="Barriuso J."/>
            <person name="Kellner H."/>
            <person name="Castanera R."/>
            <person name="Alfaro M."/>
            <person name="Ramirez L."/>
            <person name="Pisabarro A.G."/>
            <person name="Kuo A."/>
            <person name="Tritt A."/>
            <person name="Lipzen A."/>
            <person name="He G."/>
            <person name="Yan M."/>
            <person name="Ng V."/>
            <person name="Cullen D."/>
            <person name="Martin F."/>
            <person name="Rosso M.-N."/>
            <person name="Henrissat B."/>
            <person name="Hibbett D."/>
            <person name="Martinez A.T."/>
            <person name="Grigoriev I.V."/>
        </authorList>
    </citation>
    <scope>NUCLEOTIDE SEQUENCE</scope>
    <source>
        <strain evidence="5">MF-IS2</strain>
    </source>
</reference>
<dbReference type="EMBL" id="MU151072">
    <property type="protein sequence ID" value="KAF9452346.1"/>
    <property type="molecule type" value="Genomic_DNA"/>
</dbReference>
<keyword evidence="2" id="KW-0067">ATP-binding</keyword>
<dbReference type="PANTHER" id="PTHR12435">
    <property type="match status" value="1"/>
</dbReference>